<dbReference type="GO" id="GO:0015280">
    <property type="term" value="F:ligand-gated sodium channel activity"/>
    <property type="evidence" value="ECO:0007669"/>
    <property type="project" value="TreeGrafter"/>
</dbReference>
<keyword evidence="14" id="KW-1185">Reference proteome</keyword>
<dbReference type="GO" id="GO:0005886">
    <property type="term" value="C:plasma membrane"/>
    <property type="evidence" value="ECO:0007669"/>
    <property type="project" value="TreeGrafter"/>
</dbReference>
<evidence type="ECO:0000256" key="10">
    <source>
        <dbReference type="ARBA" id="ARBA00023303"/>
    </source>
</evidence>
<evidence type="ECO:0000256" key="2">
    <source>
        <dbReference type="ARBA" id="ARBA00022448"/>
    </source>
</evidence>
<organism evidence="13 14">
    <name type="scientific">Brachionus calyciflorus</name>
    <dbReference type="NCBI Taxonomy" id="104777"/>
    <lineage>
        <taxon>Eukaryota</taxon>
        <taxon>Metazoa</taxon>
        <taxon>Spiralia</taxon>
        <taxon>Gnathifera</taxon>
        <taxon>Rotifera</taxon>
        <taxon>Eurotatoria</taxon>
        <taxon>Monogononta</taxon>
        <taxon>Pseudotrocha</taxon>
        <taxon>Ploima</taxon>
        <taxon>Brachionidae</taxon>
        <taxon>Brachionus</taxon>
    </lineage>
</organism>
<dbReference type="Pfam" id="PF00858">
    <property type="entry name" value="ASC"/>
    <property type="match status" value="1"/>
</dbReference>
<keyword evidence="4 11" id="KW-0812">Transmembrane</keyword>
<keyword evidence="5 12" id="KW-1133">Transmembrane helix</keyword>
<evidence type="ECO:0000256" key="4">
    <source>
        <dbReference type="ARBA" id="ARBA00022692"/>
    </source>
</evidence>
<evidence type="ECO:0000256" key="1">
    <source>
        <dbReference type="ARBA" id="ARBA00004141"/>
    </source>
</evidence>
<protein>
    <submittedName>
        <fullName evidence="13">Uncharacterized protein</fullName>
    </submittedName>
</protein>
<keyword evidence="7 11" id="KW-0406">Ion transport</keyword>
<evidence type="ECO:0000313" key="13">
    <source>
        <dbReference type="EMBL" id="CAF0813363.1"/>
    </source>
</evidence>
<gene>
    <name evidence="13" type="ORF">OXX778_LOCUS7089</name>
</gene>
<dbReference type="OrthoDB" id="6021021at2759"/>
<keyword evidence="6" id="KW-0915">Sodium</keyword>
<evidence type="ECO:0000256" key="8">
    <source>
        <dbReference type="ARBA" id="ARBA00023136"/>
    </source>
</evidence>
<keyword evidence="2 11" id="KW-0813">Transport</keyword>
<dbReference type="EMBL" id="CAJNOC010000882">
    <property type="protein sequence ID" value="CAF0813363.1"/>
    <property type="molecule type" value="Genomic_DNA"/>
</dbReference>
<keyword evidence="9 11" id="KW-0739">Sodium transport</keyword>
<proteinExistence type="inferred from homology"/>
<keyword evidence="10 11" id="KW-0407">Ion channel</keyword>
<accession>A0A813TS32</accession>
<dbReference type="InterPro" id="IPR001873">
    <property type="entry name" value="ENaC"/>
</dbReference>
<evidence type="ECO:0000256" key="11">
    <source>
        <dbReference type="RuleBase" id="RU000679"/>
    </source>
</evidence>
<evidence type="ECO:0000256" key="9">
    <source>
        <dbReference type="ARBA" id="ARBA00023201"/>
    </source>
</evidence>
<comment type="subcellular location">
    <subcellularLocation>
        <location evidence="1">Membrane</location>
        <topology evidence="1">Multi-pass membrane protein</topology>
    </subcellularLocation>
</comment>
<comment type="caution">
    <text evidence="13">The sequence shown here is derived from an EMBL/GenBank/DDBJ whole genome shotgun (WGS) entry which is preliminary data.</text>
</comment>
<dbReference type="Proteomes" id="UP000663879">
    <property type="component" value="Unassembled WGS sequence"/>
</dbReference>
<feature type="transmembrane region" description="Helical" evidence="12">
    <location>
        <begin position="33"/>
        <end position="54"/>
    </location>
</feature>
<name>A0A813TS32_9BILA</name>
<comment type="similarity">
    <text evidence="11">Belongs to the amiloride-sensitive sodium channel (TC 1.A.6) family.</text>
</comment>
<keyword evidence="8 12" id="KW-0472">Membrane</keyword>
<evidence type="ECO:0000256" key="5">
    <source>
        <dbReference type="ARBA" id="ARBA00022989"/>
    </source>
</evidence>
<evidence type="ECO:0000256" key="3">
    <source>
        <dbReference type="ARBA" id="ARBA00022461"/>
    </source>
</evidence>
<dbReference type="Gene3D" id="2.60.470.10">
    <property type="entry name" value="Acid-sensing ion channels like domains"/>
    <property type="match status" value="1"/>
</dbReference>
<dbReference type="PANTHER" id="PTHR11690:SF248">
    <property type="entry name" value="PICKPOCKET 17, ISOFORM A"/>
    <property type="match status" value="1"/>
</dbReference>
<keyword evidence="3 11" id="KW-0894">Sodium channel</keyword>
<reference evidence="13" key="1">
    <citation type="submission" date="2021-02" db="EMBL/GenBank/DDBJ databases">
        <authorList>
            <person name="Nowell W R."/>
        </authorList>
    </citation>
    <scope>NUCLEOTIDE SEQUENCE</scope>
    <source>
        <strain evidence="13">Ploen Becks lab</strain>
    </source>
</reference>
<dbReference type="PRINTS" id="PR01078">
    <property type="entry name" value="AMINACHANNEL"/>
</dbReference>
<evidence type="ECO:0000313" key="14">
    <source>
        <dbReference type="Proteomes" id="UP000663879"/>
    </source>
</evidence>
<dbReference type="Gene3D" id="1.10.287.770">
    <property type="entry name" value="YojJ-like"/>
    <property type="match status" value="1"/>
</dbReference>
<evidence type="ECO:0000256" key="12">
    <source>
        <dbReference type="SAM" id="Phobius"/>
    </source>
</evidence>
<sequence>MKKIGKIFRTKLKEWAECSSIHAIPNISRNESIIIKILWAICFLIAMAYCLYGLTCTTISFFNYETNSQITFYRVSSIEFPTVSFCNKKTTRINNQTSLSMAYALKGLKYRSFAYPNFNRTSLEAVKEIEFYIAYGIDQLKFTAEQKNSVSMSLDEMLINCRFNDITCSKEDFNYFFLPAYGNCYSFSSKKIINSSGRTNGLTLELFLGYESSKYDVNRLLGAHFFIHNSSTSSIDEDGGFGIPIGYLSEIVINQFFNEKLPKPHGNCVQNESLFDSFLFKITVETTKKYEQKQCLSFCYQKYVIEQCKCYDPTKRTYGNYTVCNDLNCLENAYKEFYDTGTSSECFDYCPPECTSVHYNLQISQSNFPSAAYADLLMIYDQNMNFYRNFVNYENVKKSTLALNIYFEDIGYTVIRETPAKTFEQYFGEIGGFMGLCIGTSILSFVEIIELTIQVILEYFKPRNKIIIVDSLNK</sequence>
<dbReference type="PANTHER" id="PTHR11690">
    <property type="entry name" value="AMILORIDE-SENSITIVE SODIUM CHANNEL-RELATED"/>
    <property type="match status" value="1"/>
</dbReference>
<evidence type="ECO:0000256" key="6">
    <source>
        <dbReference type="ARBA" id="ARBA00023053"/>
    </source>
</evidence>
<evidence type="ECO:0000256" key="7">
    <source>
        <dbReference type="ARBA" id="ARBA00023065"/>
    </source>
</evidence>
<dbReference type="AlphaFoldDB" id="A0A813TS32"/>